<dbReference type="Pfam" id="PF00583">
    <property type="entry name" value="Acetyltransf_1"/>
    <property type="match status" value="1"/>
</dbReference>
<evidence type="ECO:0000256" key="1">
    <source>
        <dbReference type="SAM" id="MobiDB-lite"/>
    </source>
</evidence>
<dbReference type="AlphaFoldDB" id="A0A1Q9CYL5"/>
<dbReference type="SUPFAM" id="SSF46938">
    <property type="entry name" value="CRAL/TRIO N-terminal domain"/>
    <property type="match status" value="1"/>
</dbReference>
<protein>
    <submittedName>
        <fullName evidence="4">SEC14 cytosolic factor</fullName>
    </submittedName>
</protein>
<dbReference type="CDD" id="cd00170">
    <property type="entry name" value="SEC14"/>
    <property type="match status" value="1"/>
</dbReference>
<dbReference type="Gene3D" id="3.40.630.30">
    <property type="match status" value="1"/>
</dbReference>
<reference evidence="4 5" key="1">
    <citation type="submission" date="2016-02" db="EMBL/GenBank/DDBJ databases">
        <title>Genome analysis of coral dinoflagellate symbionts highlights evolutionary adaptations to a symbiotic lifestyle.</title>
        <authorList>
            <person name="Aranda M."/>
            <person name="Li Y."/>
            <person name="Liew Y.J."/>
            <person name="Baumgarten S."/>
            <person name="Simakov O."/>
            <person name="Wilson M."/>
            <person name="Piel J."/>
            <person name="Ashoor H."/>
            <person name="Bougouffa S."/>
            <person name="Bajic V.B."/>
            <person name="Ryu T."/>
            <person name="Ravasi T."/>
            <person name="Bayer T."/>
            <person name="Micklem G."/>
            <person name="Kim H."/>
            <person name="Bhak J."/>
            <person name="Lajeunesse T.C."/>
            <person name="Voolstra C.R."/>
        </authorList>
    </citation>
    <scope>NUCLEOTIDE SEQUENCE [LARGE SCALE GENOMIC DNA]</scope>
    <source>
        <strain evidence="4 5">CCMP2467</strain>
    </source>
</reference>
<feature type="domain" description="N-acetyltransferase" evidence="3">
    <location>
        <begin position="21"/>
        <end position="182"/>
    </location>
</feature>
<dbReference type="InterPro" id="IPR001251">
    <property type="entry name" value="CRAL-TRIO_dom"/>
</dbReference>
<feature type="region of interest" description="Disordered" evidence="1">
    <location>
        <begin position="183"/>
        <end position="213"/>
    </location>
</feature>
<dbReference type="InterPro" id="IPR000182">
    <property type="entry name" value="GNAT_dom"/>
</dbReference>
<dbReference type="InterPro" id="IPR051026">
    <property type="entry name" value="PI/PC_transfer"/>
</dbReference>
<dbReference type="PROSITE" id="PS50191">
    <property type="entry name" value="CRAL_TRIO"/>
    <property type="match status" value="1"/>
</dbReference>
<dbReference type="OrthoDB" id="1434354at2759"/>
<dbReference type="Pfam" id="PF03765">
    <property type="entry name" value="CRAL_TRIO_N"/>
    <property type="match status" value="1"/>
</dbReference>
<dbReference type="SMART" id="SM01100">
    <property type="entry name" value="CRAL_TRIO_N"/>
    <property type="match status" value="1"/>
</dbReference>
<sequence>MDDKLCIAPASGMTSSQIDVVVIRPVSEADISRVQAIESEAFTHQERVVSDRIADSRRRIGGPWFVPTFVDTAVLSTRTNDMITGYVAWSYEPFAACEKCIHVMNLAVATEFRRLGIATRLLHHVRELSWQKFPRALCMRLIVRSDNAAAQALYQQFGFQQTEVHPKYYDQVDGIELQLHLDGPAPLSNQHPARTQPSEHGNKRVRRSKERGLAPRFQELRESSLAQDPSALNEFQARALSDMRRQIQPSASSTEDKELLRFLVARKWQVDAAVDQFQDGRLGRQGVEMFPQLRLVEPTLDEGALLFYGQTLAFGFDKKGQPVQIQNGGLAGWRFSEMLRLIGGSEKVLASLVRMHELQANAVAQCYYPESLAVLFVVNAPPVFVALLSKRFVSERHHFSLHGPSSIFVDGSWHMWRRLYRLIKTWLDPVTASKIQVLGRNFQPVLLEHIDATWFSSRNCADHELPVGAFRMRQADQLPRDYGGTVDFDILGDTWSEQENHNLVIDLDNKAQKTEHQRSRSLGTPESQSPKAFACLKKGTRAQLKFQGIQRPPFLYPTLLEVKGNPRAAEPICPDDGWGSPAAGGRFKREYLHLLQEQNGATDFSFQKVNLMTPEMSVQKHAKKLTKRISWGNWHIPRTQRCQFVFSQIASDGISLRIIIDTAFDCGLKGDSNALMELMRHAVECGHQLVIVTHSHEVATEIDNLNGVRTKITPQQDGKRAEDFRQSEDLAHQYLNREWLDATKMRDGPGGWSMRGYLSLGEAPPTRGRLRDVWRSARLCRSHHGQRSGSGRSPPSWPKEESEGEDELEPALKVSFQDHPRLNDVNDLKTAIQQTSPDLKDISPRLELGNASKTNRKSCVRYGVG</sequence>
<feature type="region of interest" description="Disordered" evidence="1">
    <location>
        <begin position="509"/>
        <end position="530"/>
    </location>
</feature>
<gene>
    <name evidence="4" type="primary">SEC14</name>
    <name evidence="4" type="ORF">AK812_SmicGene30680</name>
</gene>
<evidence type="ECO:0000313" key="4">
    <source>
        <dbReference type="EMBL" id="OLP88008.1"/>
    </source>
</evidence>
<dbReference type="PANTHER" id="PTHR45657">
    <property type="entry name" value="CRAL-TRIO DOMAIN-CONTAINING PROTEIN YKL091C-RELATED"/>
    <property type="match status" value="1"/>
</dbReference>
<dbReference type="InterPro" id="IPR016181">
    <property type="entry name" value="Acyl_CoA_acyltransferase"/>
</dbReference>
<feature type="compositionally biased region" description="Polar residues" evidence="1">
    <location>
        <begin position="520"/>
        <end position="530"/>
    </location>
</feature>
<dbReference type="PANTHER" id="PTHR45657:SF1">
    <property type="entry name" value="CRAL-TRIO DOMAIN-CONTAINING PROTEIN YKL091C-RELATED"/>
    <property type="match status" value="1"/>
</dbReference>
<dbReference type="CDD" id="cd04301">
    <property type="entry name" value="NAT_SF"/>
    <property type="match status" value="1"/>
</dbReference>
<evidence type="ECO:0000259" key="3">
    <source>
        <dbReference type="PROSITE" id="PS51186"/>
    </source>
</evidence>
<comment type="caution">
    <text evidence="4">The sequence shown here is derived from an EMBL/GenBank/DDBJ whole genome shotgun (WGS) entry which is preliminary data.</text>
</comment>
<dbReference type="InterPro" id="IPR036273">
    <property type="entry name" value="CRAL/TRIO_N_dom_sf"/>
</dbReference>
<feature type="compositionally biased region" description="Basic and acidic residues" evidence="1">
    <location>
        <begin position="509"/>
        <end position="518"/>
    </location>
</feature>
<feature type="domain" description="CRAL-TRIO" evidence="2">
    <location>
        <begin position="240"/>
        <end position="490"/>
    </location>
</feature>
<dbReference type="InterPro" id="IPR011074">
    <property type="entry name" value="CRAL/TRIO_N_dom"/>
</dbReference>
<evidence type="ECO:0000259" key="2">
    <source>
        <dbReference type="PROSITE" id="PS50191"/>
    </source>
</evidence>
<dbReference type="Gene3D" id="3.40.525.10">
    <property type="entry name" value="CRAL-TRIO lipid binding domain"/>
    <property type="match status" value="1"/>
</dbReference>
<dbReference type="GO" id="GO:0016747">
    <property type="term" value="F:acyltransferase activity, transferring groups other than amino-acyl groups"/>
    <property type="evidence" value="ECO:0007669"/>
    <property type="project" value="InterPro"/>
</dbReference>
<dbReference type="InterPro" id="IPR036865">
    <property type="entry name" value="CRAL-TRIO_dom_sf"/>
</dbReference>
<accession>A0A1Q9CYL5</accession>
<dbReference type="PROSITE" id="PS51186">
    <property type="entry name" value="GNAT"/>
    <property type="match status" value="1"/>
</dbReference>
<dbReference type="Proteomes" id="UP000186817">
    <property type="component" value="Unassembled WGS sequence"/>
</dbReference>
<name>A0A1Q9CYL5_SYMMI</name>
<dbReference type="Gene3D" id="1.10.8.20">
    <property type="entry name" value="N-terminal domain of phosphatidylinositol transfer protein sec14p"/>
    <property type="match status" value="1"/>
</dbReference>
<dbReference type="SUPFAM" id="SSF52087">
    <property type="entry name" value="CRAL/TRIO domain"/>
    <property type="match status" value="1"/>
</dbReference>
<proteinExistence type="predicted"/>
<dbReference type="EMBL" id="LSRX01000831">
    <property type="protein sequence ID" value="OLP88008.1"/>
    <property type="molecule type" value="Genomic_DNA"/>
</dbReference>
<evidence type="ECO:0000313" key="5">
    <source>
        <dbReference type="Proteomes" id="UP000186817"/>
    </source>
</evidence>
<organism evidence="4 5">
    <name type="scientific">Symbiodinium microadriaticum</name>
    <name type="common">Dinoflagellate</name>
    <name type="synonym">Zooxanthella microadriatica</name>
    <dbReference type="NCBI Taxonomy" id="2951"/>
    <lineage>
        <taxon>Eukaryota</taxon>
        <taxon>Sar</taxon>
        <taxon>Alveolata</taxon>
        <taxon>Dinophyceae</taxon>
        <taxon>Suessiales</taxon>
        <taxon>Symbiodiniaceae</taxon>
        <taxon>Symbiodinium</taxon>
    </lineage>
</organism>
<dbReference type="SUPFAM" id="SSF55729">
    <property type="entry name" value="Acyl-CoA N-acyltransferases (Nat)"/>
    <property type="match status" value="1"/>
</dbReference>
<feature type="region of interest" description="Disordered" evidence="1">
    <location>
        <begin position="834"/>
        <end position="865"/>
    </location>
</feature>
<feature type="compositionally biased region" description="Polar residues" evidence="1">
    <location>
        <begin position="187"/>
        <end position="199"/>
    </location>
</feature>
<keyword evidence="5" id="KW-1185">Reference proteome</keyword>
<feature type="region of interest" description="Disordered" evidence="1">
    <location>
        <begin position="781"/>
        <end position="808"/>
    </location>
</feature>